<dbReference type="Proteomes" id="UP001500523">
    <property type="component" value="Unassembled WGS sequence"/>
</dbReference>
<organism evidence="1 2">
    <name type="scientific">Sphingomonas cynarae</name>
    <dbReference type="NCBI Taxonomy" id="930197"/>
    <lineage>
        <taxon>Bacteria</taxon>
        <taxon>Pseudomonadati</taxon>
        <taxon>Pseudomonadota</taxon>
        <taxon>Alphaproteobacteria</taxon>
        <taxon>Sphingomonadales</taxon>
        <taxon>Sphingomonadaceae</taxon>
        <taxon>Sphingomonas</taxon>
    </lineage>
</organism>
<sequence>MLGTMLGATAIAADRPVTERMVPGLGEVEVRINRQPMRWRIDPAAFNMPFLSAEAARRAKLRAGDVTLLYAVGPEIVRGDTGQATVQGARRSTVAWFPRPYAAGLDGVVGPGGLAEQRVRFVFRHPRPGERTVTLPMIGQDGPLGNWGSLFAMIEVGGEPMRVRFDPHHPHTLATANAGRRLAEAYGGQFVGGPFTTEIAFGIERPVRPMRLARAVAVGPLALTMIGVRTKDVGSSAAVPEAGTPPPDPDEIVVVARDKRYDPERDRLSLGADVLRPCSTLVFDKRARTIELSCLVK</sequence>
<reference evidence="2" key="1">
    <citation type="journal article" date="2019" name="Int. J. Syst. Evol. Microbiol.">
        <title>The Global Catalogue of Microorganisms (GCM) 10K type strain sequencing project: providing services to taxonomists for standard genome sequencing and annotation.</title>
        <authorList>
            <consortium name="The Broad Institute Genomics Platform"/>
            <consortium name="The Broad Institute Genome Sequencing Center for Infectious Disease"/>
            <person name="Wu L."/>
            <person name="Ma J."/>
        </authorList>
    </citation>
    <scope>NUCLEOTIDE SEQUENCE [LARGE SCALE GENOMIC DNA]</scope>
    <source>
        <strain evidence="2">JCM 17498</strain>
    </source>
</reference>
<accession>A0ABP7CWM3</accession>
<comment type="caution">
    <text evidence="1">The sequence shown here is derived from an EMBL/GenBank/DDBJ whole genome shotgun (WGS) entry which is preliminary data.</text>
</comment>
<gene>
    <name evidence="1" type="ORF">GCM10022268_03300</name>
</gene>
<evidence type="ECO:0000313" key="2">
    <source>
        <dbReference type="Proteomes" id="UP001500523"/>
    </source>
</evidence>
<proteinExistence type="predicted"/>
<keyword evidence="2" id="KW-1185">Reference proteome</keyword>
<protein>
    <submittedName>
        <fullName evidence="1">Uncharacterized protein</fullName>
    </submittedName>
</protein>
<evidence type="ECO:0000313" key="1">
    <source>
        <dbReference type="EMBL" id="GAA3696053.1"/>
    </source>
</evidence>
<dbReference type="EMBL" id="BAABBF010000001">
    <property type="protein sequence ID" value="GAA3696053.1"/>
    <property type="molecule type" value="Genomic_DNA"/>
</dbReference>
<name>A0ABP7CWM3_9SPHN</name>